<evidence type="ECO:0000313" key="3">
    <source>
        <dbReference type="Proteomes" id="UP001596011"/>
    </source>
</evidence>
<dbReference type="PROSITE" id="PS50995">
    <property type="entry name" value="HTH_MARR_2"/>
    <property type="match status" value="1"/>
</dbReference>
<dbReference type="SMART" id="SM00347">
    <property type="entry name" value="HTH_MARR"/>
    <property type="match status" value="1"/>
</dbReference>
<dbReference type="InterPro" id="IPR036390">
    <property type="entry name" value="WH_DNA-bd_sf"/>
</dbReference>
<organism evidence="2 3">
    <name type="scientific">Promicromonospora alba</name>
    <dbReference type="NCBI Taxonomy" id="1616110"/>
    <lineage>
        <taxon>Bacteria</taxon>
        <taxon>Bacillati</taxon>
        <taxon>Actinomycetota</taxon>
        <taxon>Actinomycetes</taxon>
        <taxon>Micrococcales</taxon>
        <taxon>Promicromonosporaceae</taxon>
        <taxon>Promicromonospora</taxon>
    </lineage>
</organism>
<accession>A0ABV9HEV6</accession>
<dbReference type="Pfam" id="PF12802">
    <property type="entry name" value="MarR_2"/>
    <property type="match status" value="1"/>
</dbReference>
<sequence length="176" mass="19147">MDRGTAVGEPDEPQADVAAIEAAMVAVRRAQSRRRLAHLARRRGERTGPHAGLPDSVFELLDVVEAGAAVDEPPTVTEAAAILDVDQPRASRLAGQAVQAGLLRREADQRDGRRSLLVLTEEGRSVLGAIHGFRRRTIAEATSEWDPAERDVFARLLSRFVRELGAVEQPERSSEA</sequence>
<feature type="domain" description="HTH marR-type" evidence="1">
    <location>
        <begin position="29"/>
        <end position="162"/>
    </location>
</feature>
<dbReference type="Gene3D" id="1.10.10.10">
    <property type="entry name" value="Winged helix-like DNA-binding domain superfamily/Winged helix DNA-binding domain"/>
    <property type="match status" value="1"/>
</dbReference>
<dbReference type="InterPro" id="IPR000835">
    <property type="entry name" value="HTH_MarR-typ"/>
</dbReference>
<gene>
    <name evidence="2" type="ORF">ACFO6V_10535</name>
</gene>
<comment type="caution">
    <text evidence="2">The sequence shown here is derived from an EMBL/GenBank/DDBJ whole genome shotgun (WGS) entry which is preliminary data.</text>
</comment>
<dbReference type="EMBL" id="JBHSFI010000003">
    <property type="protein sequence ID" value="MFC4628672.1"/>
    <property type="molecule type" value="Genomic_DNA"/>
</dbReference>
<dbReference type="PANTHER" id="PTHR33164">
    <property type="entry name" value="TRANSCRIPTIONAL REGULATOR, MARR FAMILY"/>
    <property type="match status" value="1"/>
</dbReference>
<dbReference type="Proteomes" id="UP001596011">
    <property type="component" value="Unassembled WGS sequence"/>
</dbReference>
<dbReference type="InterPro" id="IPR036388">
    <property type="entry name" value="WH-like_DNA-bd_sf"/>
</dbReference>
<dbReference type="SUPFAM" id="SSF46785">
    <property type="entry name" value="Winged helix' DNA-binding domain"/>
    <property type="match status" value="1"/>
</dbReference>
<keyword evidence="3" id="KW-1185">Reference proteome</keyword>
<dbReference type="PANTHER" id="PTHR33164:SF57">
    <property type="entry name" value="MARR-FAMILY TRANSCRIPTIONAL REGULATOR"/>
    <property type="match status" value="1"/>
</dbReference>
<evidence type="ECO:0000313" key="2">
    <source>
        <dbReference type="EMBL" id="MFC4628672.1"/>
    </source>
</evidence>
<dbReference type="InterPro" id="IPR039422">
    <property type="entry name" value="MarR/SlyA-like"/>
</dbReference>
<evidence type="ECO:0000259" key="1">
    <source>
        <dbReference type="PROSITE" id="PS50995"/>
    </source>
</evidence>
<proteinExistence type="predicted"/>
<dbReference type="RefSeq" id="WP_377134985.1">
    <property type="nucleotide sequence ID" value="NZ_JBHSFI010000003.1"/>
</dbReference>
<protein>
    <submittedName>
        <fullName evidence="2">MarR family winged helix-turn-helix transcriptional regulator</fullName>
    </submittedName>
</protein>
<reference evidence="3" key="1">
    <citation type="journal article" date="2019" name="Int. J. Syst. Evol. Microbiol.">
        <title>The Global Catalogue of Microorganisms (GCM) 10K type strain sequencing project: providing services to taxonomists for standard genome sequencing and annotation.</title>
        <authorList>
            <consortium name="The Broad Institute Genomics Platform"/>
            <consortium name="The Broad Institute Genome Sequencing Center for Infectious Disease"/>
            <person name="Wu L."/>
            <person name="Ma J."/>
        </authorList>
    </citation>
    <scope>NUCLEOTIDE SEQUENCE [LARGE SCALE GENOMIC DNA]</scope>
    <source>
        <strain evidence="3">CCUG 42722</strain>
    </source>
</reference>
<name>A0ABV9HEV6_9MICO</name>